<dbReference type="PROSITE" id="PS50103">
    <property type="entry name" value="ZF_C3H1"/>
    <property type="match status" value="3"/>
</dbReference>
<proteinExistence type="predicted"/>
<dbReference type="PANTHER" id="PTHR36886:SF8">
    <property type="entry name" value="ZINC FINGER CCCH DOMAIN-CONTAINING PROTEIN 38"/>
    <property type="match status" value="1"/>
</dbReference>
<feature type="zinc finger region" description="C3H1-type" evidence="4">
    <location>
        <begin position="210"/>
        <end position="237"/>
    </location>
</feature>
<dbReference type="SUPFAM" id="SSF90229">
    <property type="entry name" value="CCCH zinc finger"/>
    <property type="match status" value="2"/>
</dbReference>
<feature type="zinc finger region" description="C3H1-type" evidence="4">
    <location>
        <begin position="151"/>
        <end position="178"/>
    </location>
</feature>
<feature type="compositionally biased region" description="Basic residues" evidence="5">
    <location>
        <begin position="113"/>
        <end position="135"/>
    </location>
</feature>
<evidence type="ECO:0000256" key="4">
    <source>
        <dbReference type="PROSITE-ProRule" id="PRU00723"/>
    </source>
</evidence>
<feature type="region of interest" description="Disordered" evidence="5">
    <location>
        <begin position="301"/>
        <end position="326"/>
    </location>
</feature>
<dbReference type="Gene3D" id="4.10.1000.10">
    <property type="entry name" value="Zinc finger, CCCH-type"/>
    <property type="match status" value="3"/>
</dbReference>
<feature type="compositionally biased region" description="Basic and acidic residues" evidence="5">
    <location>
        <begin position="390"/>
        <end position="402"/>
    </location>
</feature>
<accession>A0AAV2E2J8</accession>
<dbReference type="SMART" id="SM00356">
    <property type="entry name" value="ZnF_C3H1"/>
    <property type="match status" value="3"/>
</dbReference>
<dbReference type="InterPro" id="IPR000571">
    <property type="entry name" value="Znf_CCCH"/>
</dbReference>
<dbReference type="Proteomes" id="UP001497516">
    <property type="component" value="Chromosome 4"/>
</dbReference>
<keyword evidence="3 4" id="KW-0862">Zinc</keyword>
<evidence type="ECO:0000256" key="2">
    <source>
        <dbReference type="ARBA" id="ARBA00022771"/>
    </source>
</evidence>
<feature type="region of interest" description="Disordered" evidence="5">
    <location>
        <begin position="339"/>
        <end position="413"/>
    </location>
</feature>
<feature type="compositionally biased region" description="Basic and acidic residues" evidence="5">
    <location>
        <begin position="247"/>
        <end position="256"/>
    </location>
</feature>
<evidence type="ECO:0000313" key="7">
    <source>
        <dbReference type="EMBL" id="CAL1379790.1"/>
    </source>
</evidence>
<dbReference type="InterPro" id="IPR036855">
    <property type="entry name" value="Znf_CCCH_sf"/>
</dbReference>
<feature type="compositionally biased region" description="Basic and acidic residues" evidence="5">
    <location>
        <begin position="265"/>
        <end position="277"/>
    </location>
</feature>
<feature type="zinc finger region" description="C3H1-type" evidence="4">
    <location>
        <begin position="276"/>
        <end position="303"/>
    </location>
</feature>
<feature type="compositionally biased region" description="Basic and acidic residues" evidence="5">
    <location>
        <begin position="136"/>
        <end position="147"/>
    </location>
</feature>
<feature type="region of interest" description="Disordered" evidence="5">
    <location>
        <begin position="176"/>
        <end position="212"/>
    </location>
</feature>
<name>A0AAV2E2J8_9ROSI</name>
<feature type="region of interest" description="Disordered" evidence="5">
    <location>
        <begin position="484"/>
        <end position="512"/>
    </location>
</feature>
<feature type="region of interest" description="Disordered" evidence="5">
    <location>
        <begin position="702"/>
        <end position="800"/>
    </location>
</feature>
<dbReference type="Pfam" id="PF00642">
    <property type="entry name" value="zf-CCCH"/>
    <property type="match status" value="1"/>
</dbReference>
<feature type="compositionally biased region" description="Basic and acidic residues" evidence="5">
    <location>
        <begin position="786"/>
        <end position="800"/>
    </location>
</feature>
<dbReference type="Pfam" id="PF14608">
    <property type="entry name" value="zf-CCCH_2"/>
    <property type="match status" value="2"/>
</dbReference>
<gene>
    <name evidence="7" type="ORF">LTRI10_LOCUS21286</name>
</gene>
<evidence type="ECO:0000313" key="8">
    <source>
        <dbReference type="Proteomes" id="UP001497516"/>
    </source>
</evidence>
<dbReference type="InterPro" id="IPR057031">
    <property type="entry name" value="SFR19-like_C"/>
</dbReference>
<dbReference type="Pfam" id="PF23030">
    <property type="entry name" value="SCAF11-like_C"/>
    <property type="match status" value="1"/>
</dbReference>
<feature type="region of interest" description="Disordered" evidence="5">
    <location>
        <begin position="231"/>
        <end position="280"/>
    </location>
</feature>
<keyword evidence="8" id="KW-1185">Reference proteome</keyword>
<organism evidence="7 8">
    <name type="scientific">Linum trigynum</name>
    <dbReference type="NCBI Taxonomy" id="586398"/>
    <lineage>
        <taxon>Eukaryota</taxon>
        <taxon>Viridiplantae</taxon>
        <taxon>Streptophyta</taxon>
        <taxon>Embryophyta</taxon>
        <taxon>Tracheophyta</taxon>
        <taxon>Spermatophyta</taxon>
        <taxon>Magnoliopsida</taxon>
        <taxon>eudicotyledons</taxon>
        <taxon>Gunneridae</taxon>
        <taxon>Pentapetalae</taxon>
        <taxon>rosids</taxon>
        <taxon>fabids</taxon>
        <taxon>Malpighiales</taxon>
        <taxon>Linaceae</taxon>
        <taxon>Linum</taxon>
    </lineage>
</organism>
<sequence length="884" mass="96983">MFHSYHTGCVQHSMREGIAYHKMSGGSGGRKRSSKWDLKEESRTSIENKHSDNSWSGKAAGTTYHETDGSNRSRWSTVEPRRSSHGEDLVDDEFGRSSKTMGARERDEGYGSSRRHSPNKEWKRPRRSRSRSRSPIRRESGTTDRGRSRSSQSSQICKEFSAGKCRRGSHCHFLHEGGESYEDSYDGRRKALPSRYSNDPEDYPSGSSGQSSGGLCSDFLKGYCRRGASCRLSHPDPSAKGPTTNELIRERDNIDRRTHRGSSPLDRHDEQQSRGRATETPCRYFAAGNCRKGRNCWFSHQGQQVNSSPENRRPRNERRLMEPIVDDNQDKRWDGLKWSDVDNYSKSSRDVEKPWNGEKYSNRVNPSDAAKPSDAGTTVKPWSLNNPHGRSLDGRTARDHHQSPANIVEGGRNETLMVKGGNASDNRHFPEQSMNNDWAGNMEMSPEWNYGPSNHIDKGPPPPSTEISAAIQPLRHDTSSIQHNYYSRDTNGAPREVNGPHTNSSGSILGAPSLNPNNGLSMNNLPALLPSMNSVEHTRVGTAINPMSPTVMNIGGQGINNMQAMGDRSASAVNSSLNPNGPSVNALPPLLPSMNTVEQSRLGSTQMNPMSPTLLNIGGQGINSLEAMGNRSGLAVNSSIPRTQNMVSDGRVAELTNSIAMFLAPQLFAAPSSNQVSVVAQIANPELSARLDQAVVPQKQYDPISDSIEPENQGVGSSANDNKEKSTGDDEEAQMAAPNGSREEAPNLKPGADSEVVKESSGKKAAKGASKVKESKPEEDDDDIDGDGKGDEGKKNKEPKGIRAFKFALVEFVKEALKPSWKEGQVTKDSYKNIVKKVVEKVSGTVQASSIPQTPEKIELYLSSSKPKLTKLVQAYVEKFQKGK</sequence>
<dbReference type="PANTHER" id="PTHR36886">
    <property type="entry name" value="PROTEIN FRIGIDA-ESSENTIAL 1"/>
    <property type="match status" value="1"/>
</dbReference>
<evidence type="ECO:0000259" key="6">
    <source>
        <dbReference type="PROSITE" id="PS50103"/>
    </source>
</evidence>
<feature type="region of interest" description="Disordered" evidence="5">
    <location>
        <begin position="20"/>
        <end position="155"/>
    </location>
</feature>
<evidence type="ECO:0000256" key="3">
    <source>
        <dbReference type="ARBA" id="ARBA00022833"/>
    </source>
</evidence>
<keyword evidence="2 4" id="KW-0863">Zinc-finger</keyword>
<evidence type="ECO:0000256" key="1">
    <source>
        <dbReference type="ARBA" id="ARBA00022723"/>
    </source>
</evidence>
<dbReference type="GO" id="GO:0008270">
    <property type="term" value="F:zinc ion binding"/>
    <property type="evidence" value="ECO:0007669"/>
    <property type="project" value="UniProtKB-KW"/>
</dbReference>
<protein>
    <recommendedName>
        <fullName evidence="6">C3H1-type domain-containing protein</fullName>
    </recommendedName>
</protein>
<reference evidence="7 8" key="1">
    <citation type="submission" date="2024-04" db="EMBL/GenBank/DDBJ databases">
        <authorList>
            <person name="Fracassetti M."/>
        </authorList>
    </citation>
    <scope>NUCLEOTIDE SEQUENCE [LARGE SCALE GENOMIC DNA]</scope>
</reference>
<dbReference type="InterPro" id="IPR052650">
    <property type="entry name" value="Zinc_finger_CCCH"/>
</dbReference>
<dbReference type="AlphaFoldDB" id="A0AAV2E2J8"/>
<feature type="compositionally biased region" description="Basic and acidic residues" evidence="5">
    <location>
        <begin position="79"/>
        <end position="109"/>
    </location>
</feature>
<feature type="compositionally biased region" description="Basic and acidic residues" evidence="5">
    <location>
        <begin position="347"/>
        <end position="356"/>
    </location>
</feature>
<feature type="domain" description="C3H1-type" evidence="6">
    <location>
        <begin position="276"/>
        <end position="303"/>
    </location>
</feature>
<feature type="compositionally biased region" description="Basic and acidic residues" evidence="5">
    <location>
        <begin position="310"/>
        <end position="321"/>
    </location>
</feature>
<feature type="domain" description="C3H1-type" evidence="6">
    <location>
        <begin position="151"/>
        <end position="178"/>
    </location>
</feature>
<keyword evidence="1 4" id="KW-0479">Metal-binding</keyword>
<evidence type="ECO:0000256" key="5">
    <source>
        <dbReference type="SAM" id="MobiDB-lite"/>
    </source>
</evidence>
<feature type="compositionally biased region" description="Basic and acidic residues" evidence="5">
    <location>
        <begin position="34"/>
        <end position="52"/>
    </location>
</feature>
<dbReference type="EMBL" id="OZ034817">
    <property type="protein sequence ID" value="CAL1379790.1"/>
    <property type="molecule type" value="Genomic_DNA"/>
</dbReference>
<feature type="domain" description="C3H1-type" evidence="6">
    <location>
        <begin position="210"/>
        <end position="237"/>
    </location>
</feature>